<dbReference type="SUPFAM" id="SSF100950">
    <property type="entry name" value="NagB/RpiA/CoA transferase-like"/>
    <property type="match status" value="1"/>
</dbReference>
<reference evidence="7 8" key="5">
    <citation type="journal article" date="2010" name="Appl. Environ. Microbiol.">
        <title>phrR-like gene praR of Azorhizobium caulinodans ORS571 is essential for symbiosis with Sesbania rostrata and is involved in expression of reb genes.</title>
        <authorList>
            <person name="Akiba N."/>
            <person name="Aono T."/>
            <person name="Toyazaki H."/>
            <person name="Sato S."/>
            <person name="Oyaizu H."/>
        </authorList>
    </citation>
    <scope>NUCLEOTIDE SEQUENCE [LARGE SCALE GENOMIC DNA]</scope>
    <source>
        <strain evidence="8">ATCC 43989 / DSM 5975 / JCM 20966 / LMG 6465 / NBRC 14845 / NCIMB 13405 / ORS 571</strain>
    </source>
</reference>
<dbReference type="InterPro" id="IPR014036">
    <property type="entry name" value="DeoR-like_C"/>
</dbReference>
<organism evidence="7 8">
    <name type="scientific">Azorhizobium caulinodans (strain ATCC 43989 / DSM 5975 / JCM 20966 / LMG 6465 / NBRC 14845 / NCIMB 13405 / ORS 571)</name>
    <dbReference type="NCBI Taxonomy" id="438753"/>
    <lineage>
        <taxon>Bacteria</taxon>
        <taxon>Pseudomonadati</taxon>
        <taxon>Pseudomonadota</taxon>
        <taxon>Alphaproteobacteria</taxon>
        <taxon>Hyphomicrobiales</taxon>
        <taxon>Xanthobacteraceae</taxon>
        <taxon>Azorhizobium</taxon>
    </lineage>
</organism>
<dbReference type="PRINTS" id="PR00037">
    <property type="entry name" value="HTHLACR"/>
</dbReference>
<dbReference type="InterPro" id="IPR001034">
    <property type="entry name" value="DeoR_HTH"/>
</dbReference>
<dbReference type="HOGENOM" id="CLU_060699_0_0_5"/>
<dbReference type="Gene3D" id="1.10.10.10">
    <property type="entry name" value="Winged helix-like DNA-binding domain superfamily/Winged helix DNA-binding domain"/>
    <property type="match status" value="1"/>
</dbReference>
<dbReference type="Pfam" id="PF08220">
    <property type="entry name" value="HTH_DeoR"/>
    <property type="match status" value="1"/>
</dbReference>
<dbReference type="RefSeq" id="WP_012170617.1">
    <property type="nucleotide sequence ID" value="NC_009937.1"/>
</dbReference>
<sequence>MPRRAAPETEAPSSAAAPIVSGADAASPDVSGRQQAIVERVREQGYVTIETLARLFDVSTQTVRRDIIRLDEAGLIQRFHGGAGQRENTARPAYSQKRTTSTDAKRAIAEACARMIPDGASVCLDVGTTVEAVARALLDHRSLHVVTTSVGAAAILAGAPVGDVVVTGGLMRGADGSLVGEQAIATLNGLRTDFAVIGCSGFDDEDGAIMDFDPLKVATKKAMIARARRTLLVADATKFARSAVVRVAEFEAVSTLITDAAPPDRLATRMAEAGCRLVVASGD</sequence>
<dbReference type="PROSITE" id="PS51000">
    <property type="entry name" value="HTH_DEOR_2"/>
    <property type="match status" value="1"/>
</dbReference>
<accession>A8I781</accession>
<keyword evidence="2" id="KW-0805">Transcription regulation</keyword>
<dbReference type="AlphaFoldDB" id="A8I781"/>
<keyword evidence="1" id="KW-0678">Repressor</keyword>
<dbReference type="STRING" id="438753.AZC_2090"/>
<reference evidence="7 8" key="6">
    <citation type="journal article" date="2011" name="Appl. Environ. Microbiol.">
        <title>Involvement of the azorhizobial chromosome partition gene (parA) in the onset of bacteroid differentiation during Sesbania rostrata stem nodule development.</title>
        <authorList>
            <person name="Liu CT."/>
            <person name="Lee KB."/>
            <person name="Wang YS."/>
            <person name="Peng MH."/>
            <person name="Lee KT."/>
            <person name="Suzuki S."/>
            <person name="Suzuki T."/>
            <person name="Oyaizu H."/>
        </authorList>
    </citation>
    <scope>NUCLEOTIDE SEQUENCE [LARGE SCALE GENOMIC DNA]</scope>
    <source>
        <strain evidence="8">ATCC 43989 / DSM 5975 / JCM 20966 / LMG 6465 / NBRC 14845 / NCIMB 13405 / ORS 571</strain>
    </source>
</reference>
<dbReference type="GO" id="GO:0003700">
    <property type="term" value="F:DNA-binding transcription factor activity"/>
    <property type="evidence" value="ECO:0007669"/>
    <property type="project" value="InterPro"/>
</dbReference>
<dbReference type="Proteomes" id="UP000000270">
    <property type="component" value="Chromosome"/>
</dbReference>
<reference evidence="7 8" key="1">
    <citation type="journal article" date="2007" name="Appl. Environ. Microbiol.">
        <title>Rhizobial factors required for stem nodule maturation and maintenance in Sesbania rostrata-Azorhizobium caulinodans ORS571 symbiosis.</title>
        <authorList>
            <person name="Suzuki S."/>
            <person name="Aono T."/>
            <person name="Lee KB."/>
            <person name="Suzuki T."/>
            <person name="Liu CT."/>
            <person name="Miwa H."/>
            <person name="Wakao S."/>
            <person name="Iki T."/>
            <person name="Oyaizu H."/>
        </authorList>
    </citation>
    <scope>NUCLEOTIDE SEQUENCE [LARGE SCALE GENOMIC DNA]</scope>
    <source>
        <strain evidence="8">ATCC 43989 / DSM 5975 / JCM 20966 / LMG 6465 / NBRC 14845 / NCIMB 13405 / ORS 571</strain>
    </source>
</reference>
<dbReference type="Gene3D" id="3.40.50.1360">
    <property type="match status" value="1"/>
</dbReference>
<keyword evidence="4" id="KW-0804">Transcription</keyword>
<keyword evidence="8" id="KW-1185">Reference proteome</keyword>
<dbReference type="InterPro" id="IPR036390">
    <property type="entry name" value="WH_DNA-bd_sf"/>
</dbReference>
<evidence type="ECO:0000256" key="3">
    <source>
        <dbReference type="ARBA" id="ARBA00023125"/>
    </source>
</evidence>
<evidence type="ECO:0000313" key="7">
    <source>
        <dbReference type="EMBL" id="BAF88088.1"/>
    </source>
</evidence>
<evidence type="ECO:0000259" key="6">
    <source>
        <dbReference type="PROSITE" id="PS51000"/>
    </source>
</evidence>
<protein>
    <submittedName>
        <fullName evidence="7">Transcriptional regulator</fullName>
    </submittedName>
</protein>
<reference evidence="8" key="2">
    <citation type="submission" date="2007-04" db="EMBL/GenBank/DDBJ databases">
        <title>Complete genome sequence of the nitrogen-fixing bacterium Azorhizobium caulinodans ORS571.</title>
        <authorList>
            <person name="Lee K.B."/>
            <person name="Backer P.D."/>
            <person name="Aono T."/>
            <person name="Liu C.T."/>
            <person name="Suzuki S."/>
            <person name="Suzuki T."/>
            <person name="Kaneko T."/>
            <person name="Yamada M."/>
            <person name="Tabata S."/>
            <person name="Kupfer D.M."/>
            <person name="Najar F.Z."/>
            <person name="Wiley G.B."/>
            <person name="Roe B."/>
            <person name="Binnewies T."/>
            <person name="Ussery D."/>
            <person name="Vereecke D."/>
            <person name="Gevers D."/>
            <person name="Holsters M."/>
            <person name="Oyaizu H."/>
        </authorList>
    </citation>
    <scope>NUCLEOTIDE SEQUENCE [LARGE SCALE GENOMIC DNA]</scope>
    <source>
        <strain evidence="8">ATCC 43989 / DSM 5975 / JCM 20966 / LMG 6465 / NBRC 14845 / NCIMB 13405 / ORS 571</strain>
    </source>
</reference>
<dbReference type="InterPro" id="IPR037171">
    <property type="entry name" value="NagB/RpiA_transferase-like"/>
</dbReference>
<reference evidence="7 8" key="3">
    <citation type="journal article" date="2008" name="BMC Genomics">
        <title>The genome of the versatile nitrogen fixer Azorhizobium caulinodans ORS571.</title>
        <authorList>
            <person name="Lee KB."/>
            <person name="Backer P.D."/>
            <person name="Aono T."/>
            <person name="Liu CT."/>
            <person name="Suzuki S."/>
            <person name="Suzuki T."/>
            <person name="Kaneko T."/>
            <person name="Yamada M."/>
            <person name="Tabata S."/>
            <person name="Kupfer D.M."/>
            <person name="Najar F.Z."/>
            <person name="Wiley G.B."/>
            <person name="Roe B."/>
            <person name="Binnewies T.T."/>
            <person name="Ussery D.W."/>
            <person name="D'Haeze W."/>
            <person name="Herder J.D."/>
            <person name="Gevers D."/>
            <person name="Vereecke D."/>
            <person name="Holsters M."/>
            <person name="Oyaizu H."/>
        </authorList>
    </citation>
    <scope>NUCLEOTIDE SEQUENCE [LARGE SCALE GENOMIC DNA]</scope>
    <source>
        <strain evidence="8">ATCC 43989 / DSM 5975 / JCM 20966 / LMG 6465 / NBRC 14845 / NCIMB 13405 / ORS 571</strain>
    </source>
</reference>
<proteinExistence type="predicted"/>
<reference evidence="7 8" key="4">
    <citation type="journal article" date="2009" name="Appl. Environ. Microbiol.">
        <title>Comparative genome-wide transcriptional profiling of Azorhizobium caulinodans ORS571 grown under free-living and symbiotic conditions.</title>
        <authorList>
            <person name="Tsukada S."/>
            <person name="Aono T."/>
            <person name="Akiba N."/>
            <person name="Lee KB."/>
            <person name="Liu CT."/>
            <person name="Toyazaki H."/>
            <person name="Oyaizu H."/>
        </authorList>
    </citation>
    <scope>NUCLEOTIDE SEQUENCE [LARGE SCALE GENOMIC DNA]</scope>
    <source>
        <strain evidence="8">ATCC 43989 / DSM 5975 / JCM 20966 / LMG 6465 / NBRC 14845 / NCIMB 13405 / ORS 571</strain>
    </source>
</reference>
<dbReference type="EMBL" id="AP009384">
    <property type="protein sequence ID" value="BAF88088.1"/>
    <property type="molecule type" value="Genomic_DNA"/>
</dbReference>
<evidence type="ECO:0000256" key="5">
    <source>
        <dbReference type="SAM" id="MobiDB-lite"/>
    </source>
</evidence>
<feature type="region of interest" description="Disordered" evidence="5">
    <location>
        <begin position="1"/>
        <end position="28"/>
    </location>
</feature>
<dbReference type="GO" id="GO:0003677">
    <property type="term" value="F:DNA binding"/>
    <property type="evidence" value="ECO:0007669"/>
    <property type="project" value="UniProtKB-KW"/>
</dbReference>
<feature type="region of interest" description="Disordered" evidence="5">
    <location>
        <begin position="81"/>
        <end position="101"/>
    </location>
</feature>
<dbReference type="SMART" id="SM00420">
    <property type="entry name" value="HTH_DEOR"/>
    <property type="match status" value="1"/>
</dbReference>
<dbReference type="eggNOG" id="COG1349">
    <property type="taxonomic scope" value="Bacteria"/>
</dbReference>
<dbReference type="SUPFAM" id="SSF46785">
    <property type="entry name" value="Winged helix' DNA-binding domain"/>
    <property type="match status" value="1"/>
</dbReference>
<evidence type="ECO:0000256" key="1">
    <source>
        <dbReference type="ARBA" id="ARBA00022491"/>
    </source>
</evidence>
<gene>
    <name evidence="7" type="primary">deoR</name>
    <name evidence="7" type="ordered locus">AZC_2090</name>
</gene>
<name>A8I781_AZOC5</name>
<keyword evidence="3" id="KW-0238">DNA-binding</keyword>
<dbReference type="InterPro" id="IPR036388">
    <property type="entry name" value="WH-like_DNA-bd_sf"/>
</dbReference>
<dbReference type="PROSITE" id="PS00894">
    <property type="entry name" value="HTH_DEOR_1"/>
    <property type="match status" value="1"/>
</dbReference>
<dbReference type="SMART" id="SM01134">
    <property type="entry name" value="DeoRC"/>
    <property type="match status" value="1"/>
</dbReference>
<evidence type="ECO:0000256" key="4">
    <source>
        <dbReference type="ARBA" id="ARBA00023163"/>
    </source>
</evidence>
<feature type="compositionally biased region" description="Low complexity" evidence="5">
    <location>
        <begin position="8"/>
        <end position="18"/>
    </location>
</feature>
<dbReference type="PANTHER" id="PTHR30363:SF4">
    <property type="entry name" value="GLYCEROL-3-PHOSPHATE REGULON REPRESSOR"/>
    <property type="match status" value="1"/>
</dbReference>
<evidence type="ECO:0000256" key="2">
    <source>
        <dbReference type="ARBA" id="ARBA00023015"/>
    </source>
</evidence>
<dbReference type="PANTHER" id="PTHR30363">
    <property type="entry name" value="HTH-TYPE TRANSCRIPTIONAL REGULATOR SRLR-RELATED"/>
    <property type="match status" value="1"/>
</dbReference>
<dbReference type="KEGG" id="azc:AZC_2090"/>
<dbReference type="InterPro" id="IPR050313">
    <property type="entry name" value="Carb_Metab_HTH_regulators"/>
</dbReference>
<dbReference type="InterPro" id="IPR018356">
    <property type="entry name" value="Tscrpt_reg_HTH_DeoR_CS"/>
</dbReference>
<dbReference type="Pfam" id="PF00455">
    <property type="entry name" value="DeoRC"/>
    <property type="match status" value="1"/>
</dbReference>
<evidence type="ECO:0000313" key="8">
    <source>
        <dbReference type="Proteomes" id="UP000000270"/>
    </source>
</evidence>
<feature type="domain" description="HTH deoR-type" evidence="6">
    <location>
        <begin position="30"/>
        <end position="85"/>
    </location>
</feature>